<dbReference type="InterPro" id="IPR010978">
    <property type="entry name" value="tRNA-bd_arm"/>
</dbReference>
<evidence type="ECO:0000259" key="13">
    <source>
        <dbReference type="Pfam" id="PF10458"/>
    </source>
</evidence>
<name>A0A7C4ERG6_9BACT</name>
<keyword evidence="4" id="KW-0067">ATP-binding</keyword>
<reference evidence="14" key="1">
    <citation type="journal article" date="2020" name="mSystems">
        <title>Genome- and Community-Level Interaction Insights into Carbon Utilization and Element Cycling Functions of Hydrothermarchaeota in Hydrothermal Sediment.</title>
        <authorList>
            <person name="Zhou Z."/>
            <person name="Liu Y."/>
            <person name="Xu W."/>
            <person name="Pan J."/>
            <person name="Luo Z.H."/>
            <person name="Li M."/>
        </authorList>
    </citation>
    <scope>NUCLEOTIDE SEQUENCE [LARGE SCALE GENOMIC DNA]</scope>
    <source>
        <strain evidence="14">SpSt-769</strain>
    </source>
</reference>
<evidence type="ECO:0000256" key="9">
    <source>
        <dbReference type="ARBA" id="ARBA00029936"/>
    </source>
</evidence>
<evidence type="ECO:0000256" key="7">
    <source>
        <dbReference type="ARBA" id="ARBA00023146"/>
    </source>
</evidence>
<dbReference type="EMBL" id="DTGT01000071">
    <property type="protein sequence ID" value="HGH60105.1"/>
    <property type="molecule type" value="Genomic_DNA"/>
</dbReference>
<dbReference type="PANTHER" id="PTHR11946:SF93">
    <property type="entry name" value="VALINE--TRNA LIGASE, CHLOROPLASTIC_MITOCHONDRIAL 2"/>
    <property type="match status" value="1"/>
</dbReference>
<feature type="domain" description="Methionyl/Valyl/Leucyl/Isoleucyl-tRNA synthetase anticodon-binding" evidence="12">
    <location>
        <begin position="1"/>
        <end position="82"/>
    </location>
</feature>
<dbReference type="EC" id="6.1.1.9" evidence="1"/>
<sequence length="218" mass="23970">VLGYTLDRILHLLHPFIPFITEEIASKIQGERASITCGPFPVADRTLINEEAEATASLLMELITAIRNIRAEMNIPPARPLNAFAVCSSDKEVDALEKARAMIETLGRLESFTIVRDAADADIGRLRATAVVKNVHIMVPLAGVVDPQAEIKRLEKEISKHQKDFDAVRAKLSNPNFLDKASSEAIEKQKAREQELSGKLTGLMAGLERMRSLECQGG</sequence>
<feature type="domain" description="Valyl-tRNA synthetase tRNA-binding arm" evidence="13">
    <location>
        <begin position="148"/>
        <end position="210"/>
    </location>
</feature>
<dbReference type="PANTHER" id="PTHR11946">
    <property type="entry name" value="VALYL-TRNA SYNTHETASES"/>
    <property type="match status" value="1"/>
</dbReference>
<keyword evidence="7" id="KW-0030">Aminoacyl-tRNA synthetase</keyword>
<evidence type="ECO:0000256" key="3">
    <source>
        <dbReference type="ARBA" id="ARBA00022741"/>
    </source>
</evidence>
<keyword evidence="5" id="KW-0648">Protein biosynthesis</keyword>
<keyword evidence="2 14" id="KW-0436">Ligase</keyword>
<dbReference type="InterPro" id="IPR009080">
    <property type="entry name" value="tRNAsynth_Ia_anticodon-bd"/>
</dbReference>
<dbReference type="Gene3D" id="1.10.287.380">
    <property type="entry name" value="Valyl-tRNA synthetase, C-terminal domain"/>
    <property type="match status" value="1"/>
</dbReference>
<evidence type="ECO:0000256" key="8">
    <source>
        <dbReference type="ARBA" id="ARBA00024407"/>
    </source>
</evidence>
<dbReference type="Pfam" id="PF10458">
    <property type="entry name" value="Val_tRNA-synt_C"/>
    <property type="match status" value="1"/>
</dbReference>
<comment type="caution">
    <text evidence="14">The sequence shown here is derived from an EMBL/GenBank/DDBJ whole genome shotgun (WGS) entry which is preliminary data.</text>
</comment>
<comment type="catalytic activity">
    <reaction evidence="10">
        <text>tRNA(Val) + L-valine + ATP = L-valyl-tRNA(Val) + AMP + diphosphate</text>
        <dbReference type="Rhea" id="RHEA:10704"/>
        <dbReference type="Rhea" id="RHEA-COMP:9672"/>
        <dbReference type="Rhea" id="RHEA-COMP:9708"/>
        <dbReference type="ChEBI" id="CHEBI:30616"/>
        <dbReference type="ChEBI" id="CHEBI:33019"/>
        <dbReference type="ChEBI" id="CHEBI:57762"/>
        <dbReference type="ChEBI" id="CHEBI:78442"/>
        <dbReference type="ChEBI" id="CHEBI:78537"/>
        <dbReference type="ChEBI" id="CHEBI:456215"/>
        <dbReference type="EC" id="6.1.1.9"/>
    </reaction>
</comment>
<feature type="non-terminal residue" evidence="14">
    <location>
        <position position="1"/>
    </location>
</feature>
<dbReference type="SUPFAM" id="SSF47323">
    <property type="entry name" value="Anticodon-binding domain of a subclass of class I aminoacyl-tRNA synthetases"/>
    <property type="match status" value="1"/>
</dbReference>
<evidence type="ECO:0000256" key="11">
    <source>
        <dbReference type="ARBA" id="ARBA00060830"/>
    </source>
</evidence>
<dbReference type="InterPro" id="IPR019499">
    <property type="entry name" value="Val-tRNA_synth_tRNA-bd"/>
</dbReference>
<dbReference type="InterPro" id="IPR037118">
    <property type="entry name" value="Val-tRNA_synth_C_sf"/>
</dbReference>
<organism evidence="14">
    <name type="scientific">Desulfomonile tiedjei</name>
    <dbReference type="NCBI Taxonomy" id="2358"/>
    <lineage>
        <taxon>Bacteria</taxon>
        <taxon>Pseudomonadati</taxon>
        <taxon>Thermodesulfobacteriota</taxon>
        <taxon>Desulfomonilia</taxon>
        <taxon>Desulfomonilales</taxon>
        <taxon>Desulfomonilaceae</taxon>
        <taxon>Desulfomonile</taxon>
    </lineage>
</organism>
<evidence type="ECO:0000256" key="10">
    <source>
        <dbReference type="ARBA" id="ARBA00047552"/>
    </source>
</evidence>
<evidence type="ECO:0000256" key="6">
    <source>
        <dbReference type="ARBA" id="ARBA00023054"/>
    </source>
</evidence>
<dbReference type="Gene3D" id="1.10.730.10">
    <property type="entry name" value="Isoleucyl-tRNA Synthetase, Domain 1"/>
    <property type="match status" value="1"/>
</dbReference>
<dbReference type="GO" id="GO:0005524">
    <property type="term" value="F:ATP binding"/>
    <property type="evidence" value="ECO:0007669"/>
    <property type="project" value="UniProtKB-KW"/>
</dbReference>
<dbReference type="SUPFAM" id="SSF46589">
    <property type="entry name" value="tRNA-binding arm"/>
    <property type="match status" value="1"/>
</dbReference>
<protein>
    <recommendedName>
        <fullName evidence="8">Valine--tRNA ligase</fullName>
        <ecNumber evidence="1">6.1.1.9</ecNumber>
    </recommendedName>
    <alternativeName>
        <fullName evidence="9">Valyl-tRNA synthetase</fullName>
    </alternativeName>
</protein>
<evidence type="ECO:0000256" key="1">
    <source>
        <dbReference type="ARBA" id="ARBA00013169"/>
    </source>
</evidence>
<evidence type="ECO:0000256" key="4">
    <source>
        <dbReference type="ARBA" id="ARBA00022840"/>
    </source>
</evidence>
<dbReference type="GO" id="GO:0005829">
    <property type="term" value="C:cytosol"/>
    <property type="evidence" value="ECO:0007669"/>
    <property type="project" value="TreeGrafter"/>
</dbReference>
<dbReference type="Pfam" id="PF08264">
    <property type="entry name" value="Anticodon_1"/>
    <property type="match status" value="1"/>
</dbReference>
<evidence type="ECO:0000256" key="5">
    <source>
        <dbReference type="ARBA" id="ARBA00022917"/>
    </source>
</evidence>
<keyword evidence="6" id="KW-0175">Coiled coil</keyword>
<dbReference type="GO" id="GO:0006438">
    <property type="term" value="P:valyl-tRNA aminoacylation"/>
    <property type="evidence" value="ECO:0007669"/>
    <property type="project" value="InterPro"/>
</dbReference>
<keyword evidence="3" id="KW-0547">Nucleotide-binding</keyword>
<dbReference type="InterPro" id="IPR002303">
    <property type="entry name" value="Valyl-tRNA_ligase"/>
</dbReference>
<dbReference type="FunFam" id="1.10.287.380:FF:000001">
    <property type="entry name" value="Valine--tRNA ligase"/>
    <property type="match status" value="1"/>
</dbReference>
<gene>
    <name evidence="14" type="ORF">ENV54_02265</name>
</gene>
<dbReference type="AlphaFoldDB" id="A0A7C4ERG6"/>
<proteinExistence type="inferred from homology"/>
<evidence type="ECO:0000256" key="2">
    <source>
        <dbReference type="ARBA" id="ARBA00022598"/>
    </source>
</evidence>
<evidence type="ECO:0000259" key="12">
    <source>
        <dbReference type="Pfam" id="PF08264"/>
    </source>
</evidence>
<comment type="similarity">
    <text evidence="11">Belongs to the class-I aminoacyl-tRNA synthetase family. ValS type 1 subfamily.</text>
</comment>
<dbReference type="GO" id="GO:0004832">
    <property type="term" value="F:valine-tRNA ligase activity"/>
    <property type="evidence" value="ECO:0007669"/>
    <property type="project" value="UniProtKB-EC"/>
</dbReference>
<dbReference type="InterPro" id="IPR013155">
    <property type="entry name" value="M/V/L/I-tRNA-synth_anticd-bd"/>
</dbReference>
<evidence type="ECO:0000313" key="14">
    <source>
        <dbReference type="EMBL" id="HGH60105.1"/>
    </source>
</evidence>
<accession>A0A7C4ERG6</accession>